<reference evidence="1" key="1">
    <citation type="submission" date="2018-05" db="EMBL/GenBank/DDBJ databases">
        <authorList>
            <person name="Lanie J.A."/>
            <person name="Ng W.-L."/>
            <person name="Kazmierczak K.M."/>
            <person name="Andrzejewski T.M."/>
            <person name="Davidsen T.M."/>
            <person name="Wayne K.J."/>
            <person name="Tettelin H."/>
            <person name="Glass J.I."/>
            <person name="Rusch D."/>
            <person name="Podicherti R."/>
            <person name="Tsui H.-C.T."/>
            <person name="Winkler M.E."/>
        </authorList>
    </citation>
    <scope>NUCLEOTIDE SEQUENCE</scope>
</reference>
<organism evidence="1">
    <name type="scientific">marine metagenome</name>
    <dbReference type="NCBI Taxonomy" id="408172"/>
    <lineage>
        <taxon>unclassified sequences</taxon>
        <taxon>metagenomes</taxon>
        <taxon>ecological metagenomes</taxon>
    </lineage>
</organism>
<accession>A0A381NI40</accession>
<sequence>MKSSHSQGYATKLLPGGSLILVLFVVLAGVSPKQSSAQDGLRIGLTVGGVSKVGVVLEKFLNGNQSLELTVGTWSFKEISTSLVIKRYFLSNDLDAGWYKPIHPFIGAGLWVVGAKPPAERLGLALSAIVPIGIDWSFPFDADPSCNNRSCPVGNHALGVSVNLNRALLVRRSNPEDQLPLNGRLVPLPGAYYRFMTRH</sequence>
<proteinExistence type="predicted"/>
<name>A0A381NI40_9ZZZZ</name>
<evidence type="ECO:0008006" key="2">
    <source>
        <dbReference type="Google" id="ProtNLM"/>
    </source>
</evidence>
<evidence type="ECO:0000313" key="1">
    <source>
        <dbReference type="EMBL" id="SUZ53518.1"/>
    </source>
</evidence>
<dbReference type="AlphaFoldDB" id="A0A381NI40"/>
<protein>
    <recommendedName>
        <fullName evidence="2">Outer membrane protein beta-barrel domain-containing protein</fullName>
    </recommendedName>
</protein>
<gene>
    <name evidence="1" type="ORF">METZ01_LOCUS6372</name>
</gene>
<dbReference type="EMBL" id="UINC01000333">
    <property type="protein sequence ID" value="SUZ53518.1"/>
    <property type="molecule type" value="Genomic_DNA"/>
</dbReference>